<keyword evidence="2" id="KW-1185">Reference proteome</keyword>
<evidence type="ECO:0000313" key="1">
    <source>
        <dbReference type="EMBL" id="GEO09148.1"/>
    </source>
</evidence>
<proteinExistence type="predicted"/>
<dbReference type="AlphaFoldDB" id="A0A512BB06"/>
<evidence type="ECO:0000313" key="2">
    <source>
        <dbReference type="Proteomes" id="UP000321513"/>
    </source>
</evidence>
<accession>A0A512BB06</accession>
<organism evidence="1 2">
    <name type="scientific">Segetibacter aerophilus</name>
    <dbReference type="NCBI Taxonomy" id="670293"/>
    <lineage>
        <taxon>Bacteria</taxon>
        <taxon>Pseudomonadati</taxon>
        <taxon>Bacteroidota</taxon>
        <taxon>Chitinophagia</taxon>
        <taxon>Chitinophagales</taxon>
        <taxon>Chitinophagaceae</taxon>
        <taxon>Segetibacter</taxon>
    </lineage>
</organism>
<protein>
    <submittedName>
        <fullName evidence="1">Uncharacterized protein</fullName>
    </submittedName>
</protein>
<name>A0A512BB06_9BACT</name>
<dbReference type="EMBL" id="BJYT01000005">
    <property type="protein sequence ID" value="GEO09148.1"/>
    <property type="molecule type" value="Genomic_DNA"/>
</dbReference>
<sequence>MGGFLLLEIGVKAENVYKNRSIIFNEKMFPFWLYLIKKVLRSLIINVKKIVVVLGVLFLICDHVFSQVDPVGSFNRHVFEKWTGDYLRIGAFKVKGSPYLLGEAFPGVITYKDGKTVTDEKILYDLYNQKAGIDIKKEIFERDIPIESFVMSLPEHMGKQKLLFHSGFVYGKPEMKGYLNVLEDGKKATLLKQFKIRLIADPINNMDKSLKVFEQYSEYYIYLKGDKTLHSIKPRKKDILKEFGDDPFIKSYTTNREIDFSKEAELVILINSYNNNL</sequence>
<reference evidence="1 2" key="1">
    <citation type="submission" date="2019-07" db="EMBL/GenBank/DDBJ databases">
        <title>Whole genome shotgun sequence of Segetibacter aerophilus NBRC 106135.</title>
        <authorList>
            <person name="Hosoyama A."/>
            <person name="Uohara A."/>
            <person name="Ohji S."/>
            <person name="Ichikawa N."/>
        </authorList>
    </citation>
    <scope>NUCLEOTIDE SEQUENCE [LARGE SCALE GENOMIC DNA]</scope>
    <source>
        <strain evidence="1 2">NBRC 106135</strain>
    </source>
</reference>
<dbReference type="Proteomes" id="UP000321513">
    <property type="component" value="Unassembled WGS sequence"/>
</dbReference>
<gene>
    <name evidence="1" type="ORF">SAE01_16440</name>
</gene>
<comment type="caution">
    <text evidence="1">The sequence shown here is derived from an EMBL/GenBank/DDBJ whole genome shotgun (WGS) entry which is preliminary data.</text>
</comment>